<evidence type="ECO:0000256" key="3">
    <source>
        <dbReference type="ARBA" id="ARBA00022801"/>
    </source>
</evidence>
<dbReference type="PROSITE" id="PS00640">
    <property type="entry name" value="THIOL_PROTEASE_ASN"/>
    <property type="match status" value="1"/>
</dbReference>
<evidence type="ECO:0000256" key="1">
    <source>
        <dbReference type="ARBA" id="ARBA00008455"/>
    </source>
</evidence>
<dbReference type="SMART" id="SM00848">
    <property type="entry name" value="Inhibitor_I29"/>
    <property type="match status" value="1"/>
</dbReference>
<dbReference type="InterPro" id="IPR038765">
    <property type="entry name" value="Papain-like_cys_pep_sf"/>
</dbReference>
<evidence type="ECO:0000256" key="2">
    <source>
        <dbReference type="ARBA" id="ARBA00022670"/>
    </source>
</evidence>
<dbReference type="GO" id="GO:0006508">
    <property type="term" value="P:proteolysis"/>
    <property type="evidence" value="ECO:0007669"/>
    <property type="project" value="UniProtKB-KW"/>
</dbReference>
<dbReference type="FunFam" id="3.90.70.10:FF:000087">
    <property type="entry name" value="Counting factor associated protein D"/>
    <property type="match status" value="1"/>
</dbReference>
<dbReference type="OrthoDB" id="65740at2759"/>
<dbReference type="Pfam" id="PF08246">
    <property type="entry name" value="Inhibitor_I29"/>
    <property type="match status" value="1"/>
</dbReference>
<keyword evidence="6" id="KW-1015">Disulfide bond</keyword>
<organism evidence="10 11">
    <name type="scientific">Pocillopora damicornis</name>
    <name type="common">Cauliflower coral</name>
    <name type="synonym">Millepora damicornis</name>
    <dbReference type="NCBI Taxonomy" id="46731"/>
    <lineage>
        <taxon>Eukaryota</taxon>
        <taxon>Metazoa</taxon>
        <taxon>Cnidaria</taxon>
        <taxon>Anthozoa</taxon>
        <taxon>Hexacorallia</taxon>
        <taxon>Scleractinia</taxon>
        <taxon>Astrocoeniina</taxon>
        <taxon>Pocilloporidae</taxon>
        <taxon>Pocillopora</taxon>
    </lineage>
</organism>
<comment type="caution">
    <text evidence="10">The sequence shown here is derived from an EMBL/GenBank/DDBJ whole genome shotgun (WGS) entry which is preliminary data.</text>
</comment>
<keyword evidence="7" id="KW-0732">Signal</keyword>
<dbReference type="PROSITE" id="PS00139">
    <property type="entry name" value="THIOL_PROTEASE_CYS"/>
    <property type="match status" value="1"/>
</dbReference>
<comment type="similarity">
    <text evidence="1">Belongs to the peptidase C1 family.</text>
</comment>
<evidence type="ECO:0000256" key="6">
    <source>
        <dbReference type="ARBA" id="ARBA00023157"/>
    </source>
</evidence>
<dbReference type="GO" id="GO:0008234">
    <property type="term" value="F:cysteine-type peptidase activity"/>
    <property type="evidence" value="ECO:0007669"/>
    <property type="project" value="UniProtKB-KW"/>
</dbReference>
<dbReference type="InterPro" id="IPR025661">
    <property type="entry name" value="Pept_asp_AS"/>
</dbReference>
<dbReference type="PRINTS" id="PR00705">
    <property type="entry name" value="PAPAIN"/>
</dbReference>
<evidence type="ECO:0008006" key="12">
    <source>
        <dbReference type="Google" id="ProtNLM"/>
    </source>
</evidence>
<keyword evidence="5" id="KW-0865">Zymogen</keyword>
<dbReference type="InterPro" id="IPR000169">
    <property type="entry name" value="Pept_cys_AS"/>
</dbReference>
<dbReference type="PANTHER" id="PTHR12411">
    <property type="entry name" value="CYSTEINE PROTEASE FAMILY C1-RELATED"/>
    <property type="match status" value="1"/>
</dbReference>
<protein>
    <recommendedName>
        <fullName evidence="12">Peptidase C1A papain C-terminal domain-containing protein</fullName>
    </recommendedName>
</protein>
<proteinExistence type="inferred from homology"/>
<evidence type="ECO:0000259" key="8">
    <source>
        <dbReference type="SMART" id="SM00645"/>
    </source>
</evidence>
<evidence type="ECO:0000256" key="7">
    <source>
        <dbReference type="SAM" id="SignalP"/>
    </source>
</evidence>
<gene>
    <name evidence="10" type="ORF">pdam_00014725</name>
</gene>
<evidence type="ECO:0000256" key="5">
    <source>
        <dbReference type="ARBA" id="ARBA00023145"/>
    </source>
</evidence>
<evidence type="ECO:0000313" key="11">
    <source>
        <dbReference type="Proteomes" id="UP000275408"/>
    </source>
</evidence>
<keyword evidence="4" id="KW-0788">Thiol protease</keyword>
<evidence type="ECO:0000256" key="4">
    <source>
        <dbReference type="ARBA" id="ARBA00022807"/>
    </source>
</evidence>
<reference evidence="10 11" key="1">
    <citation type="journal article" date="2018" name="Sci. Rep.">
        <title>Comparative analysis of the Pocillopora damicornis genome highlights role of immune system in coral evolution.</title>
        <authorList>
            <person name="Cunning R."/>
            <person name="Bay R.A."/>
            <person name="Gillette P."/>
            <person name="Baker A.C."/>
            <person name="Traylor-Knowles N."/>
        </authorList>
    </citation>
    <scope>NUCLEOTIDE SEQUENCE [LARGE SCALE GENOMIC DNA]</scope>
    <source>
        <strain evidence="10">RSMAS</strain>
        <tissue evidence="10">Whole animal</tissue>
    </source>
</reference>
<dbReference type="InterPro" id="IPR025660">
    <property type="entry name" value="Pept_his_AS"/>
</dbReference>
<dbReference type="Pfam" id="PF00112">
    <property type="entry name" value="Peptidase_C1"/>
    <property type="match status" value="1"/>
</dbReference>
<dbReference type="InterPro" id="IPR000668">
    <property type="entry name" value="Peptidase_C1A_C"/>
</dbReference>
<dbReference type="InterPro" id="IPR013128">
    <property type="entry name" value="Peptidase_C1A"/>
</dbReference>
<keyword evidence="11" id="KW-1185">Reference proteome</keyword>
<dbReference type="SMART" id="SM00645">
    <property type="entry name" value="Pept_C1"/>
    <property type="match status" value="1"/>
</dbReference>
<dbReference type="InterPro" id="IPR013201">
    <property type="entry name" value="Prot_inhib_I29"/>
</dbReference>
<dbReference type="EMBL" id="RCHS01002300">
    <property type="protein sequence ID" value="RMX48292.1"/>
    <property type="molecule type" value="Genomic_DNA"/>
</dbReference>
<name>A0A3M6U3R2_POCDA</name>
<keyword evidence="3" id="KW-0378">Hydrolase</keyword>
<sequence>MALTYVISSLLLSVVVAKPLSDTPPQWSNAYTVSGVLRLPYAEIVEPMEVWFDGENGRSRIDYYSGLDITIQREDVGMFGSSYRVCPETTETELNVKTCFQVNGTKDAPVKIQSVLPDLSNFKASCAMLFILNTENAHFLLLQFGGYGDCIVGNCTVWTYTQTEQHKVNTYNMYTSQSEPPNPVHYEMLGYDTLLGSHYDKYLIDFMDYSPLMPPAKVFEIPGMTCRGFPGPGAMTSLLANPMQEFVEPYGHEKVHELFEHFLIKHPKKYANTVEREEHHRRRDIFRQNLRFINSHNRKHVGFQVAVNHLADRSTEELRVLRGRTYTEGYNGGLPFKPDLSTLKDVPDTMNWRLYGAVTPVKDQAVCGSCWSFGATGTIEGALFLKTKNLVRLSQQNLIDCSWGFGNNGCDGGEEFRSYQWIMKHGGIATEYTYGQYLAQDGRCHSGTIGAKIESYVNVTSGDLEALKIAIAQKGPVSVGIDASHRSFAFYSFGVYYEPQCGNKPEDLDHAVLAVGYGTMNGQAYWLIKNSWSTHWGNDGYVLMSQKDNNCGVATDATFVNLE</sequence>
<dbReference type="Gene3D" id="3.90.70.10">
    <property type="entry name" value="Cysteine proteinases"/>
    <property type="match status" value="1"/>
</dbReference>
<evidence type="ECO:0000259" key="9">
    <source>
        <dbReference type="SMART" id="SM00848"/>
    </source>
</evidence>
<accession>A0A3M6U3R2</accession>
<dbReference type="AlphaFoldDB" id="A0A3M6U3R2"/>
<dbReference type="SUPFAM" id="SSF54001">
    <property type="entry name" value="Cysteine proteinases"/>
    <property type="match status" value="1"/>
</dbReference>
<keyword evidence="2" id="KW-0645">Protease</keyword>
<feature type="chain" id="PRO_5018596268" description="Peptidase C1A papain C-terminal domain-containing protein" evidence="7">
    <location>
        <begin position="18"/>
        <end position="563"/>
    </location>
</feature>
<dbReference type="InterPro" id="IPR039417">
    <property type="entry name" value="Peptidase_C1A_papain-like"/>
</dbReference>
<dbReference type="PROSITE" id="PS00639">
    <property type="entry name" value="THIOL_PROTEASE_HIS"/>
    <property type="match status" value="1"/>
</dbReference>
<evidence type="ECO:0000313" key="10">
    <source>
        <dbReference type="EMBL" id="RMX48292.1"/>
    </source>
</evidence>
<feature type="domain" description="Peptidase C1A papain C-terminal" evidence="8">
    <location>
        <begin position="346"/>
        <end position="561"/>
    </location>
</feature>
<feature type="domain" description="Cathepsin propeptide inhibitor" evidence="9">
    <location>
        <begin position="259"/>
        <end position="318"/>
    </location>
</feature>
<feature type="signal peptide" evidence="7">
    <location>
        <begin position="1"/>
        <end position="17"/>
    </location>
</feature>
<dbReference type="CDD" id="cd02248">
    <property type="entry name" value="Peptidase_C1A"/>
    <property type="match status" value="1"/>
</dbReference>
<dbReference type="Proteomes" id="UP000275408">
    <property type="component" value="Unassembled WGS sequence"/>
</dbReference>